<evidence type="ECO:0000256" key="1">
    <source>
        <dbReference type="ARBA" id="ARBA00022679"/>
    </source>
</evidence>
<proteinExistence type="predicted"/>
<dbReference type="InterPro" id="IPR011249">
    <property type="entry name" value="Metalloenz_LuxS/M16"/>
</dbReference>
<evidence type="ECO:0000256" key="7">
    <source>
        <dbReference type="ARBA" id="ARBA00023163"/>
    </source>
</evidence>
<keyword evidence="2" id="KW-0547">Nucleotide-binding</keyword>
<dbReference type="Proteomes" id="UP001417504">
    <property type="component" value="Unassembled WGS sequence"/>
</dbReference>
<accession>A0AAP0HNK2</accession>
<dbReference type="Gene3D" id="2.170.150.80">
    <property type="entry name" value="NAC domain"/>
    <property type="match status" value="1"/>
</dbReference>
<evidence type="ECO:0000256" key="4">
    <source>
        <dbReference type="ARBA" id="ARBA00022840"/>
    </source>
</evidence>
<feature type="domain" description="NAC" evidence="9">
    <location>
        <begin position="230"/>
        <end position="377"/>
    </location>
</feature>
<gene>
    <name evidence="10" type="ORF">Sjap_024033</name>
</gene>
<keyword evidence="3" id="KW-0418">Kinase</keyword>
<dbReference type="SUPFAM" id="SSF56112">
    <property type="entry name" value="Protein kinase-like (PK-like)"/>
    <property type="match status" value="1"/>
</dbReference>
<keyword evidence="4" id="KW-0067">ATP-binding</keyword>
<dbReference type="GO" id="GO:0004672">
    <property type="term" value="F:protein kinase activity"/>
    <property type="evidence" value="ECO:0007669"/>
    <property type="project" value="InterPro"/>
</dbReference>
<keyword evidence="5" id="KW-0805">Transcription regulation</keyword>
<dbReference type="Pfam" id="PF02365">
    <property type="entry name" value="NAM"/>
    <property type="match status" value="1"/>
</dbReference>
<evidence type="ECO:0000259" key="9">
    <source>
        <dbReference type="PROSITE" id="PS51005"/>
    </source>
</evidence>
<comment type="caution">
    <text evidence="10">The sequence shown here is derived from an EMBL/GenBank/DDBJ whole genome shotgun (WGS) entry which is preliminary data.</text>
</comment>
<protein>
    <recommendedName>
        <fullName evidence="9">NAC domain-containing protein</fullName>
    </recommendedName>
</protein>
<dbReference type="GO" id="GO:0005524">
    <property type="term" value="F:ATP binding"/>
    <property type="evidence" value="ECO:0007669"/>
    <property type="project" value="UniProtKB-KW"/>
</dbReference>
<reference evidence="10 11" key="1">
    <citation type="submission" date="2024-01" db="EMBL/GenBank/DDBJ databases">
        <title>Genome assemblies of Stephania.</title>
        <authorList>
            <person name="Yang L."/>
        </authorList>
    </citation>
    <scope>NUCLEOTIDE SEQUENCE [LARGE SCALE GENOMIC DNA]</scope>
    <source>
        <strain evidence="10">QJT</strain>
        <tissue evidence="10">Leaf</tissue>
    </source>
</reference>
<dbReference type="PANTHER" id="PTHR47973">
    <property type="entry name" value="CYSTEINE-RICH RECEPTOR-LIKE PROTEIN KINASE 3"/>
    <property type="match status" value="1"/>
</dbReference>
<keyword evidence="1" id="KW-0808">Transferase</keyword>
<dbReference type="GO" id="GO:0006355">
    <property type="term" value="P:regulation of DNA-templated transcription"/>
    <property type="evidence" value="ECO:0007669"/>
    <property type="project" value="InterPro"/>
</dbReference>
<dbReference type="SUPFAM" id="SSF63411">
    <property type="entry name" value="LuxS/MPP-like metallohydrolase"/>
    <property type="match status" value="1"/>
</dbReference>
<keyword evidence="8" id="KW-0539">Nucleus</keyword>
<keyword evidence="6" id="KW-0238">DNA-binding</keyword>
<evidence type="ECO:0000256" key="3">
    <source>
        <dbReference type="ARBA" id="ARBA00022777"/>
    </source>
</evidence>
<dbReference type="InterPro" id="IPR036093">
    <property type="entry name" value="NAC_dom_sf"/>
</dbReference>
<dbReference type="InterPro" id="IPR052059">
    <property type="entry name" value="CR_Ser/Thr_kinase"/>
</dbReference>
<keyword evidence="7" id="KW-0804">Transcription</keyword>
<evidence type="ECO:0000256" key="2">
    <source>
        <dbReference type="ARBA" id="ARBA00022741"/>
    </source>
</evidence>
<evidence type="ECO:0000256" key="5">
    <source>
        <dbReference type="ARBA" id="ARBA00023015"/>
    </source>
</evidence>
<evidence type="ECO:0000313" key="10">
    <source>
        <dbReference type="EMBL" id="KAK9090856.1"/>
    </source>
</evidence>
<dbReference type="SUPFAM" id="SSF101941">
    <property type="entry name" value="NAC domain"/>
    <property type="match status" value="1"/>
</dbReference>
<dbReference type="AlphaFoldDB" id="A0AAP0HNK2"/>
<dbReference type="Gene3D" id="3.30.830.10">
    <property type="entry name" value="Metalloenzyme, LuxS/M16 peptidase-like"/>
    <property type="match status" value="1"/>
</dbReference>
<dbReference type="GO" id="GO:0046872">
    <property type="term" value="F:metal ion binding"/>
    <property type="evidence" value="ECO:0007669"/>
    <property type="project" value="InterPro"/>
</dbReference>
<keyword evidence="11" id="KW-1185">Reference proteome</keyword>
<name>A0AAP0HNK2_9MAGN</name>
<dbReference type="PROSITE" id="PS51005">
    <property type="entry name" value="NAC"/>
    <property type="match status" value="1"/>
</dbReference>
<dbReference type="Gene3D" id="3.30.200.20">
    <property type="entry name" value="Phosphorylase Kinase, domain 1"/>
    <property type="match status" value="1"/>
</dbReference>
<evidence type="ECO:0000256" key="6">
    <source>
        <dbReference type="ARBA" id="ARBA00023125"/>
    </source>
</evidence>
<dbReference type="EMBL" id="JBBNAE010000010">
    <property type="protein sequence ID" value="KAK9090856.1"/>
    <property type="molecule type" value="Genomic_DNA"/>
</dbReference>
<evidence type="ECO:0000256" key="8">
    <source>
        <dbReference type="ARBA" id="ARBA00023242"/>
    </source>
</evidence>
<dbReference type="InterPro" id="IPR003441">
    <property type="entry name" value="NAC-dom"/>
</dbReference>
<dbReference type="InterPro" id="IPR011009">
    <property type="entry name" value="Kinase-like_dom_sf"/>
</dbReference>
<sequence length="785" mass="88233">MVKYAPAVMPDCLDDLSYSIMYEMSKLCYRVSEDDVTRSQPVCVSLIPLGESLLYESTLLTYGRRIPFTELFARIDAVDAKTVKRVANRFIFDKDVAISAMEPIQSLPDYNWFRRMQDLLATLLDYFLFLWCCLSTNDPAFGGLSQSQSKAEATPPDGLLAVPLLRHQNFTLQCLKIATRKYDTLIGEGGFGSIYRGTLPDGQEVAVKVGSATSTQGTREFENERRSIKKESLFYLHTFAGRGVIHRDVKSSNILLDHSMCAKVADFSFSKYAPQEGLYARKRSKEWYFFSKRIKKYAKGLRPSRSVEDKRGCWKATGGEQKLKGKNGELLGKRQTLTYYEGKDCKTNWIMQEFILHTDDKKIYKKNTKTIALVTSIPNPDQLQLNHSVGGEELGIELMINEESRKCNILPATPVLPCNNQNAMGIIMSNDSLPLQLPYNFPFSSVSTQQLAMEPCFTDNPEFGAIRSMDAKSNLNYNNSNNNNININPPGQFHDNYYSYPPPLLSSSSFDALALFDDYALYKIYKKNTKTTETVTSISNLHQLQNNLNHSVGGEELGMKLMINEESRKCNVLPATPVLPCNNQNAMGIIMSNDSLPLQLPYNFPLSSVSTQQLAMEPCFTDNPEFGAIHSMDAWSNLYYNNSNNNNININPPGQFHDNYYSYSPSLLSSSSFDALALVPTITNHEEYRDNNMYCISNNLSSRSLSPLEEAMEPFMNNQEIDYKINNLLILSSSSVSVGPPPEQAVVPGMNQKIVGNNINNLQNIQLPYYCTSGDEDMPSSSSLM</sequence>
<evidence type="ECO:0000313" key="11">
    <source>
        <dbReference type="Proteomes" id="UP001417504"/>
    </source>
</evidence>
<dbReference type="GO" id="GO:0003677">
    <property type="term" value="F:DNA binding"/>
    <property type="evidence" value="ECO:0007669"/>
    <property type="project" value="UniProtKB-KW"/>
</dbReference>
<organism evidence="10 11">
    <name type="scientific">Stephania japonica</name>
    <dbReference type="NCBI Taxonomy" id="461633"/>
    <lineage>
        <taxon>Eukaryota</taxon>
        <taxon>Viridiplantae</taxon>
        <taxon>Streptophyta</taxon>
        <taxon>Embryophyta</taxon>
        <taxon>Tracheophyta</taxon>
        <taxon>Spermatophyta</taxon>
        <taxon>Magnoliopsida</taxon>
        <taxon>Ranunculales</taxon>
        <taxon>Menispermaceae</taxon>
        <taxon>Menispermoideae</taxon>
        <taxon>Cissampelideae</taxon>
        <taxon>Stephania</taxon>
    </lineage>
</organism>